<evidence type="ECO:0000259" key="2">
    <source>
        <dbReference type="SMART" id="SM00856"/>
    </source>
</evidence>
<evidence type="ECO:0000313" key="4">
    <source>
        <dbReference type="RefSeq" id="XP_010482310.1"/>
    </source>
</evidence>
<dbReference type="SMART" id="SM00856">
    <property type="entry name" value="PMEI"/>
    <property type="match status" value="1"/>
</dbReference>
<dbReference type="Gene3D" id="1.20.140.40">
    <property type="entry name" value="Invertase/pectin methylesterase inhibitor family protein"/>
    <property type="match status" value="1"/>
</dbReference>
<feature type="domain" description="Pectinesterase inhibitor" evidence="2">
    <location>
        <begin position="25"/>
        <end position="166"/>
    </location>
</feature>
<feature type="chain" id="PRO_5045900065" evidence="1">
    <location>
        <begin position="28"/>
        <end position="172"/>
    </location>
</feature>
<dbReference type="RefSeq" id="XP_010482310.1">
    <property type="nucleotide sequence ID" value="XM_010484008.2"/>
</dbReference>
<dbReference type="PANTHER" id="PTHR31890">
    <property type="entry name" value="PLANT INVERTASE/PECTIN METHYLESTERASE INHIBITOR SUPERFAMILY PROTEIN"/>
    <property type="match status" value="1"/>
</dbReference>
<keyword evidence="3" id="KW-1185">Reference proteome</keyword>
<name>A0ABM0X8L2_CAMSA</name>
<reference evidence="3" key="1">
    <citation type="journal article" date="2014" name="Nat. Commun.">
        <title>The emerging biofuel crop Camelina sativa retains a highly undifferentiated hexaploid genome structure.</title>
        <authorList>
            <person name="Kagale S."/>
            <person name="Koh C."/>
            <person name="Nixon J."/>
            <person name="Bollina V."/>
            <person name="Clarke W.E."/>
            <person name="Tuteja R."/>
            <person name="Spillane C."/>
            <person name="Robinson S.J."/>
            <person name="Links M.G."/>
            <person name="Clarke C."/>
            <person name="Higgins E.E."/>
            <person name="Huebert T."/>
            <person name="Sharpe A.G."/>
            <person name="Parkin I.A."/>
        </authorList>
    </citation>
    <scope>NUCLEOTIDE SEQUENCE [LARGE SCALE GENOMIC DNA]</scope>
    <source>
        <strain evidence="3">cv. DH55</strain>
    </source>
</reference>
<reference evidence="4" key="2">
    <citation type="submission" date="2025-08" db="UniProtKB">
        <authorList>
            <consortium name="RefSeq"/>
        </authorList>
    </citation>
    <scope>IDENTIFICATION</scope>
    <source>
        <tissue evidence="4">Leaf</tissue>
    </source>
</reference>
<sequence length="172" mass="18058">MMASSSLIFGVVSLAVLLPFFSLSASGSYIDPICSNSRGDKAFCVKTLSAYPPAASANSTFQAAVATLRLVMSYANKSADFAGTAAKENPKLKECQDAFVDITRNLMGATAELTEDPESANYDAMICYDNTKLVEELVGKNKDKASKTIIAMTAMMSKLVDLAVGATIAIGG</sequence>
<dbReference type="InterPro" id="IPR035513">
    <property type="entry name" value="Invertase/methylesterase_inhib"/>
</dbReference>
<evidence type="ECO:0000256" key="1">
    <source>
        <dbReference type="SAM" id="SignalP"/>
    </source>
</evidence>
<proteinExistence type="predicted"/>
<protein>
    <submittedName>
        <fullName evidence="4">Uncharacterized protein LOC104760995</fullName>
    </submittedName>
</protein>
<dbReference type="SUPFAM" id="SSF101148">
    <property type="entry name" value="Plant invertase/pectin methylesterase inhibitor"/>
    <property type="match status" value="1"/>
</dbReference>
<dbReference type="PANTHER" id="PTHR31890:SF9">
    <property type="entry name" value="PLANT INVERTASE_PECTIN METHYLESTERASE INHIBITOR SUPERFAMILY PROTEIN"/>
    <property type="match status" value="1"/>
</dbReference>
<accession>A0ABM0X8L2</accession>
<dbReference type="InterPro" id="IPR006501">
    <property type="entry name" value="Pectinesterase_inhib_dom"/>
</dbReference>
<organism evidence="3 4">
    <name type="scientific">Camelina sativa</name>
    <name type="common">False flax</name>
    <name type="synonym">Myagrum sativum</name>
    <dbReference type="NCBI Taxonomy" id="90675"/>
    <lineage>
        <taxon>Eukaryota</taxon>
        <taxon>Viridiplantae</taxon>
        <taxon>Streptophyta</taxon>
        <taxon>Embryophyta</taxon>
        <taxon>Tracheophyta</taxon>
        <taxon>Spermatophyta</taxon>
        <taxon>Magnoliopsida</taxon>
        <taxon>eudicotyledons</taxon>
        <taxon>Gunneridae</taxon>
        <taxon>Pentapetalae</taxon>
        <taxon>rosids</taxon>
        <taxon>malvids</taxon>
        <taxon>Brassicales</taxon>
        <taxon>Brassicaceae</taxon>
        <taxon>Camelineae</taxon>
        <taxon>Camelina</taxon>
    </lineage>
</organism>
<dbReference type="GeneID" id="104760995"/>
<gene>
    <name evidence="4" type="primary">LOC104760995</name>
</gene>
<feature type="signal peptide" evidence="1">
    <location>
        <begin position="1"/>
        <end position="27"/>
    </location>
</feature>
<dbReference type="Pfam" id="PF04043">
    <property type="entry name" value="PMEI"/>
    <property type="match status" value="1"/>
</dbReference>
<keyword evidence="1" id="KW-0732">Signal</keyword>
<dbReference type="Proteomes" id="UP000694864">
    <property type="component" value="Chromosome 18"/>
</dbReference>
<evidence type="ECO:0000313" key="3">
    <source>
        <dbReference type="Proteomes" id="UP000694864"/>
    </source>
</evidence>